<evidence type="ECO:0000313" key="1">
    <source>
        <dbReference type="EMBL" id="KAA1189533.1"/>
    </source>
</evidence>
<accession>A0A5B0WRF9</accession>
<organism evidence="1 2">
    <name type="scientific">Pseudohalioglobus sediminis</name>
    <dbReference type="NCBI Taxonomy" id="2606449"/>
    <lineage>
        <taxon>Bacteria</taxon>
        <taxon>Pseudomonadati</taxon>
        <taxon>Pseudomonadota</taxon>
        <taxon>Gammaproteobacteria</taxon>
        <taxon>Cellvibrionales</taxon>
        <taxon>Halieaceae</taxon>
        <taxon>Pseudohalioglobus</taxon>
    </lineage>
</organism>
<reference evidence="1 2" key="1">
    <citation type="submission" date="2019-09" db="EMBL/GenBank/DDBJ databases">
        <authorList>
            <person name="Chen X.-Y."/>
        </authorList>
    </citation>
    <scope>NUCLEOTIDE SEQUENCE [LARGE SCALE GENOMIC DNA]</scope>
    <source>
        <strain evidence="1 2">NY5</strain>
    </source>
</reference>
<protein>
    <recommendedName>
        <fullName evidence="3">LssY-like C-terminal domain-containing protein</fullName>
    </recommendedName>
</protein>
<dbReference type="RefSeq" id="WP_149612144.1">
    <property type="nucleotide sequence ID" value="NZ_VTUX01000007.1"/>
</dbReference>
<keyword evidence="2" id="KW-1185">Reference proteome</keyword>
<dbReference type="EMBL" id="VTUX01000007">
    <property type="protein sequence ID" value="KAA1189533.1"/>
    <property type="molecule type" value="Genomic_DNA"/>
</dbReference>
<evidence type="ECO:0000313" key="2">
    <source>
        <dbReference type="Proteomes" id="UP000323708"/>
    </source>
</evidence>
<comment type="caution">
    <text evidence="1">The sequence shown here is derived from an EMBL/GenBank/DDBJ whole genome shotgun (WGS) entry which is preliminary data.</text>
</comment>
<dbReference type="AlphaFoldDB" id="A0A5B0WRF9"/>
<dbReference type="Proteomes" id="UP000323708">
    <property type="component" value="Unassembled WGS sequence"/>
</dbReference>
<name>A0A5B0WRF9_9GAMM</name>
<gene>
    <name evidence="1" type="ORF">F0M18_14345</name>
</gene>
<sequence>MSNYTLPAGPMVTPPWRSALLLPLLVLLTACAIRPYQGQQLAQAGFLDRVVVQEIGGITISAAVPDAEETEALTGLDLYAQGIQPVWLRVENNSPTRSRLALWSIDRDYFSPIEVAYMNRRPYSRQGYDAMQRWFYQNALPRFTESGGVSEGLVFTHLRPGTKGFNLTVFANKTAHDFTFFVPLPGFVPDFMEVDFTALYADSELRDLAVGELRPVLENELGCCATDASGELDGAPLNTVLIGTGQAVRRAMLRGEWDEMRSDDPRRIWAQAQNFQGRPPDAVFSKSRRDGDERIQLLLWMSPWQLQGTPVWVGTAAYLTVNHGLGGPAELDAMLRDVKFLRRFAQESVTADLDSAQRFLLQNIWYNGSLALTGNVRGMPPVTVDNPRVGFGGVAYFTDGFRLVAVLSEEPRALDETQFVYDVVLDELLSGENP</sequence>
<proteinExistence type="predicted"/>
<evidence type="ECO:0008006" key="3">
    <source>
        <dbReference type="Google" id="ProtNLM"/>
    </source>
</evidence>